<proteinExistence type="predicted"/>
<gene>
    <name evidence="4" type="ORF">MESINF_1787</name>
</gene>
<dbReference type="InterPro" id="IPR001119">
    <property type="entry name" value="SLH_dom"/>
</dbReference>
<protein>
    <submittedName>
        <fullName evidence="4">S-layer domain protein</fullName>
    </submittedName>
</protein>
<dbReference type="Proteomes" id="UP000250796">
    <property type="component" value="Chromosome MESINF"/>
</dbReference>
<keyword evidence="1" id="KW-0175">Coiled coil</keyword>
<dbReference type="EMBL" id="LS974202">
    <property type="protein sequence ID" value="SSC13231.1"/>
    <property type="molecule type" value="Genomic_DNA"/>
</dbReference>
<dbReference type="InterPro" id="IPR051465">
    <property type="entry name" value="Cell_Envelope_Struct_Comp"/>
</dbReference>
<dbReference type="KEGG" id="minf:MESINF_1787"/>
<keyword evidence="2" id="KW-0812">Transmembrane</keyword>
<dbReference type="RefSeq" id="WP_169699401.1">
    <property type="nucleotide sequence ID" value="NZ_LS974202.1"/>
</dbReference>
<dbReference type="AlphaFoldDB" id="A0A7Z7LGC0"/>
<reference evidence="4 5" key="1">
    <citation type="submission" date="2017-01" db="EMBL/GenBank/DDBJ databases">
        <authorList>
            <person name="Erauso G."/>
        </authorList>
    </citation>
    <scope>NUCLEOTIDE SEQUENCE [LARGE SCALE GENOMIC DNA]</scope>
    <source>
        <strain evidence="4">MESINF1</strain>
    </source>
</reference>
<keyword evidence="2" id="KW-0472">Membrane</keyword>
<keyword evidence="2" id="KW-1133">Transmembrane helix</keyword>
<dbReference type="Pfam" id="PF00395">
    <property type="entry name" value="SLH"/>
    <property type="match status" value="1"/>
</dbReference>
<keyword evidence="5" id="KW-1185">Reference proteome</keyword>
<feature type="transmembrane region" description="Helical" evidence="2">
    <location>
        <begin position="568"/>
        <end position="586"/>
    </location>
</feature>
<organism evidence="4 5">
    <name type="scientific">Mesotoga infera</name>
    <dbReference type="NCBI Taxonomy" id="1236046"/>
    <lineage>
        <taxon>Bacteria</taxon>
        <taxon>Thermotogati</taxon>
        <taxon>Thermotogota</taxon>
        <taxon>Thermotogae</taxon>
        <taxon>Kosmotogales</taxon>
        <taxon>Kosmotogaceae</taxon>
        <taxon>Mesotoga</taxon>
    </lineage>
</organism>
<feature type="domain" description="SLH" evidence="3">
    <location>
        <begin position="19"/>
        <end position="82"/>
    </location>
</feature>
<evidence type="ECO:0000259" key="3">
    <source>
        <dbReference type="PROSITE" id="PS51272"/>
    </source>
</evidence>
<evidence type="ECO:0000313" key="5">
    <source>
        <dbReference type="Proteomes" id="UP000250796"/>
    </source>
</evidence>
<feature type="coiled-coil region" evidence="1">
    <location>
        <begin position="524"/>
        <end position="551"/>
    </location>
</feature>
<dbReference type="PROSITE" id="PS51272">
    <property type="entry name" value="SLH"/>
    <property type="match status" value="1"/>
</dbReference>
<dbReference type="PANTHER" id="PTHR43308">
    <property type="entry name" value="OUTER MEMBRANE PROTEIN ALPHA-RELATED"/>
    <property type="match status" value="1"/>
</dbReference>
<sequence>MKKLSILALLVVTFATLALGVEYSDLSENHWAYDSVIKTTAGGLFIGFPDGTFRGNENVTRYQLAMTLARFMDYSDAGDAKLQEVVFALTKKVAGLSLEISDNKKNLVDFMAELRALEATVASLKDSGIVGNFVTSKTFDDTIAYLYREIDRLSGEAASANEGVAGLKADLEALLGVRDDIAGLDAKLKAVGSYASEIEALKNRATDLEVTVKLLGQALANQKMEENEQKGEIADLDSRIGVVENVANSLTSDLFALRKAMVTKDDLAALESRLGDAIKSATPDLEPFVTGEELNDKLSLMYTKILRIQDTLAKMPEVKYYDTEIGNIEAAIADIVNDVDESFAVVFDQVDANIARLDKHEKLVSEIELELGTKASSADLDTLKGKVTDLEVTSKMLSNAIIAANKRISNLDYVTPDQLTAKLNFLYKKLGLTEEAFEKEIDLLYGELDHVQMEVSANREMLEVAFDQIDANIARLDKYGKEIASLSKRTGDLEILASTLEDQVDSLTSITNTMAKQMYKLDKTKADKADLAAAEKRISSLEANDTVIEEKLLALEATQKQNITNTNAAIILSFVALAFGAVGLILK</sequence>
<evidence type="ECO:0000313" key="4">
    <source>
        <dbReference type="EMBL" id="SSC13231.1"/>
    </source>
</evidence>
<accession>A0A7Z7LGC0</accession>
<evidence type="ECO:0000256" key="1">
    <source>
        <dbReference type="SAM" id="Coils"/>
    </source>
</evidence>
<name>A0A7Z7LGC0_9BACT</name>
<dbReference type="Gene3D" id="1.10.287.1490">
    <property type="match status" value="1"/>
</dbReference>
<evidence type="ECO:0000256" key="2">
    <source>
        <dbReference type="SAM" id="Phobius"/>
    </source>
</evidence>